<dbReference type="GO" id="GO:0030430">
    <property type="term" value="C:host cell cytoplasm"/>
    <property type="evidence" value="ECO:0007669"/>
    <property type="project" value="InterPro"/>
</dbReference>
<dbReference type="NCBIfam" id="TIGR01600">
    <property type="entry name" value="phage_tail_L"/>
    <property type="match status" value="1"/>
</dbReference>
<accession>A0A844GBY0</accession>
<dbReference type="GO" id="GO:0046718">
    <property type="term" value="P:symbiont entry into host cell"/>
    <property type="evidence" value="ECO:0007669"/>
    <property type="project" value="InterPro"/>
</dbReference>
<evidence type="ECO:0000313" key="1">
    <source>
        <dbReference type="EMBL" id="MTD34036.1"/>
    </source>
</evidence>
<dbReference type="RefSeq" id="WP_230371224.1">
    <property type="nucleotide sequence ID" value="NZ_WLYX01000001.1"/>
</dbReference>
<reference evidence="1 2" key="1">
    <citation type="submission" date="2019-11" db="EMBL/GenBank/DDBJ databases">
        <title>Draft genome sequence of Paludibacterium sp. dN18-1.</title>
        <authorList>
            <person name="Im W.-T."/>
        </authorList>
    </citation>
    <scope>NUCLEOTIDE SEQUENCE [LARGE SCALE GENOMIC DNA]</scope>
    <source>
        <strain evidence="2">dN 18-1</strain>
    </source>
</reference>
<dbReference type="Proteomes" id="UP000446658">
    <property type="component" value="Unassembled WGS sequence"/>
</dbReference>
<dbReference type="AlphaFoldDB" id="A0A844GBY0"/>
<gene>
    <name evidence="1" type="ORF">GKE73_16515</name>
</gene>
<dbReference type="Pfam" id="PF05100">
    <property type="entry name" value="Phage_tail_L"/>
    <property type="match status" value="1"/>
</dbReference>
<name>A0A844GBY0_9NEIS</name>
<sequence length="235" mass="25242">MANPIQSDLQSLQPSALVELFVLDATMLGGSLTYFHAGTNGLTQPVVWQGNTYQPFPIQAEGFELNGKGALPQPTLTVSNVGGLISALVMQYDDLVGAKLTRKRTFARYLDGATDANPSAGFDDDVWWVHQKVSETKQAVQFKLASVLDVAGVNLPGRQVIANNCQWQYRSWNGTAFDYTNATCPYTGGAMFDTNDASVGNGSQDRCSKRLSGCAARFGTAAVLPFGGFPAAQRF</sequence>
<keyword evidence="2" id="KW-1185">Reference proteome</keyword>
<dbReference type="InterPro" id="IPR006487">
    <property type="entry name" value="Phage_lambda_L"/>
</dbReference>
<organism evidence="1 2">
    <name type="scientific">Paludibacterium denitrificans</name>
    <dbReference type="NCBI Taxonomy" id="2675226"/>
    <lineage>
        <taxon>Bacteria</taxon>
        <taxon>Pseudomonadati</taxon>
        <taxon>Pseudomonadota</taxon>
        <taxon>Betaproteobacteria</taxon>
        <taxon>Neisseriales</taxon>
        <taxon>Chromobacteriaceae</taxon>
        <taxon>Paludibacterium</taxon>
    </lineage>
</organism>
<dbReference type="EMBL" id="WLYX01000001">
    <property type="protein sequence ID" value="MTD34036.1"/>
    <property type="molecule type" value="Genomic_DNA"/>
</dbReference>
<proteinExistence type="predicted"/>
<protein>
    <submittedName>
        <fullName evidence="1">Phage minor tail protein L</fullName>
    </submittedName>
</protein>
<dbReference type="GO" id="GO:0051536">
    <property type="term" value="F:iron-sulfur cluster binding"/>
    <property type="evidence" value="ECO:0007669"/>
    <property type="project" value="InterPro"/>
</dbReference>
<comment type="caution">
    <text evidence="1">The sequence shown here is derived from an EMBL/GenBank/DDBJ whole genome shotgun (WGS) entry which is preliminary data.</text>
</comment>
<evidence type="ECO:0000313" key="2">
    <source>
        <dbReference type="Proteomes" id="UP000446658"/>
    </source>
</evidence>